<reference evidence="4 5" key="1">
    <citation type="journal article" date="2011" name="J. Bacteriol.">
        <title>Genome sequence of the algicidal bacterium Kordia algicida OT-1.</title>
        <authorList>
            <person name="Lee H.S."/>
            <person name="Kang S.G."/>
            <person name="Kwon K.K."/>
            <person name="Lee J.H."/>
            <person name="Kim S.J."/>
        </authorList>
    </citation>
    <scope>NUCLEOTIDE SEQUENCE [LARGE SCALE GENOMIC DNA]</scope>
    <source>
        <strain evidence="4 5">OT-1</strain>
    </source>
</reference>
<dbReference type="PANTHER" id="PTHR37299:SF1">
    <property type="entry name" value="STAGE 0 SPORULATION PROTEIN A HOMOLOG"/>
    <property type="match status" value="1"/>
</dbReference>
<dbReference type="STRING" id="391587.KAOT1_21871"/>
<dbReference type="SMART" id="SM00448">
    <property type="entry name" value="REC"/>
    <property type="match status" value="1"/>
</dbReference>
<organism evidence="4 5">
    <name type="scientific">Kordia algicida OT-1</name>
    <dbReference type="NCBI Taxonomy" id="391587"/>
    <lineage>
        <taxon>Bacteria</taxon>
        <taxon>Pseudomonadati</taxon>
        <taxon>Bacteroidota</taxon>
        <taxon>Flavobacteriia</taxon>
        <taxon>Flavobacteriales</taxon>
        <taxon>Flavobacteriaceae</taxon>
        <taxon>Kordia</taxon>
    </lineage>
</organism>
<feature type="domain" description="HTH LytTR-type" evidence="3">
    <location>
        <begin position="146"/>
        <end position="248"/>
    </location>
</feature>
<dbReference type="OrthoDB" id="2168082at2"/>
<dbReference type="Proteomes" id="UP000002945">
    <property type="component" value="Unassembled WGS sequence"/>
</dbReference>
<name>A9E0U4_9FLAO</name>
<dbReference type="InterPro" id="IPR001789">
    <property type="entry name" value="Sig_transdc_resp-reg_receiver"/>
</dbReference>
<proteinExistence type="predicted"/>
<evidence type="ECO:0000313" key="5">
    <source>
        <dbReference type="Proteomes" id="UP000002945"/>
    </source>
</evidence>
<comment type="caution">
    <text evidence="4">The sequence shown here is derived from an EMBL/GenBank/DDBJ whole genome shotgun (WGS) entry which is preliminary data.</text>
</comment>
<dbReference type="SUPFAM" id="SSF52172">
    <property type="entry name" value="CheY-like"/>
    <property type="match status" value="1"/>
</dbReference>
<dbReference type="Gene3D" id="3.40.50.2300">
    <property type="match status" value="1"/>
</dbReference>
<dbReference type="AlphaFoldDB" id="A9E0U4"/>
<dbReference type="InterPro" id="IPR011006">
    <property type="entry name" value="CheY-like_superfamily"/>
</dbReference>
<dbReference type="eggNOG" id="COG3279">
    <property type="taxonomic scope" value="Bacteria"/>
</dbReference>
<dbReference type="InterPro" id="IPR007492">
    <property type="entry name" value="LytTR_DNA-bd_dom"/>
</dbReference>
<accession>A9E0U4</accession>
<evidence type="ECO:0000259" key="2">
    <source>
        <dbReference type="PROSITE" id="PS50110"/>
    </source>
</evidence>
<dbReference type="EMBL" id="ABIB01000007">
    <property type="protein sequence ID" value="EDP95544.1"/>
    <property type="molecule type" value="Genomic_DNA"/>
</dbReference>
<evidence type="ECO:0000256" key="1">
    <source>
        <dbReference type="PROSITE-ProRule" id="PRU00169"/>
    </source>
</evidence>
<keyword evidence="1" id="KW-0597">Phosphoprotein</keyword>
<protein>
    <submittedName>
        <fullName evidence="4">Response regulator</fullName>
    </submittedName>
</protein>
<dbReference type="InterPro" id="IPR046947">
    <property type="entry name" value="LytR-like"/>
</dbReference>
<evidence type="ECO:0000313" key="4">
    <source>
        <dbReference type="EMBL" id="EDP95544.1"/>
    </source>
</evidence>
<dbReference type="Gene3D" id="2.40.50.1020">
    <property type="entry name" value="LytTr DNA-binding domain"/>
    <property type="match status" value="1"/>
</dbReference>
<dbReference type="RefSeq" id="WP_007096898.1">
    <property type="nucleotide sequence ID" value="NZ_CP142125.1"/>
</dbReference>
<evidence type="ECO:0000259" key="3">
    <source>
        <dbReference type="PROSITE" id="PS50930"/>
    </source>
</evidence>
<dbReference type="PROSITE" id="PS50930">
    <property type="entry name" value="HTH_LYTTR"/>
    <property type="match status" value="1"/>
</dbReference>
<feature type="domain" description="Response regulatory" evidence="2">
    <location>
        <begin position="2"/>
        <end position="117"/>
    </location>
</feature>
<dbReference type="PANTHER" id="PTHR37299">
    <property type="entry name" value="TRANSCRIPTIONAL REGULATOR-RELATED"/>
    <property type="match status" value="1"/>
</dbReference>
<dbReference type="PROSITE" id="PS50110">
    <property type="entry name" value="RESPONSE_REGULATORY"/>
    <property type="match status" value="1"/>
</dbReference>
<gene>
    <name evidence="4" type="ORF">KAOT1_21871</name>
</gene>
<dbReference type="Pfam" id="PF04397">
    <property type="entry name" value="LytTR"/>
    <property type="match status" value="1"/>
</dbReference>
<dbReference type="HOGENOM" id="CLU_000445_14_1_10"/>
<dbReference type="Pfam" id="PF00072">
    <property type="entry name" value="Response_reg"/>
    <property type="match status" value="1"/>
</dbReference>
<dbReference type="SMART" id="SM00850">
    <property type="entry name" value="LytTR"/>
    <property type="match status" value="1"/>
</dbReference>
<feature type="modified residue" description="4-aspartylphosphate" evidence="1">
    <location>
        <position position="54"/>
    </location>
</feature>
<dbReference type="GO" id="GO:0003677">
    <property type="term" value="F:DNA binding"/>
    <property type="evidence" value="ECO:0007669"/>
    <property type="project" value="InterPro"/>
</dbReference>
<keyword evidence="5" id="KW-1185">Reference proteome</keyword>
<dbReference type="GO" id="GO:0000156">
    <property type="term" value="F:phosphorelay response regulator activity"/>
    <property type="evidence" value="ECO:0007669"/>
    <property type="project" value="InterPro"/>
</dbReference>
<sequence>MKVIIIDDERKARNLLHVLIAENCPKITEIFEAEDLLSGVALIKKEQPQIVFLDIEMPQHSGLEIASFIEKDNFNFEIIFTTAYSEYAIKAFQLSAIDYLLKPVRATQIQEAVEKALKHIGKSQINSKLEELKKSLASSNFNKIGLPFSDGFKFVDFNEIILLEADGMYTKITTVNDSEILVSKPLKHFVSLLENIKTFYKPHRSYLINLKYIKEYIKKDGGYIIMDNNETVSISKDKKEEFLAIVQNIG</sequence>